<gene>
    <name evidence="1" type="ORF">AL548_001455</name>
</gene>
<organism evidence="1 2">
    <name type="scientific">Vibrio vulnificus</name>
    <dbReference type="NCBI Taxonomy" id="672"/>
    <lineage>
        <taxon>Bacteria</taxon>
        <taxon>Pseudomonadati</taxon>
        <taxon>Pseudomonadota</taxon>
        <taxon>Gammaproteobacteria</taxon>
        <taxon>Vibrionales</taxon>
        <taxon>Vibrionaceae</taxon>
        <taxon>Vibrio</taxon>
    </lineage>
</organism>
<dbReference type="Proteomes" id="UP000054370">
    <property type="component" value="Unassembled WGS sequence"/>
</dbReference>
<protein>
    <submittedName>
        <fullName evidence="1">Uncharacterized protein</fullName>
    </submittedName>
</protein>
<dbReference type="EMBL" id="LOSH02000001">
    <property type="protein sequence ID" value="PNM77268.1"/>
    <property type="molecule type" value="Genomic_DNA"/>
</dbReference>
<accession>A0ABX4X1F2</accession>
<proteinExistence type="predicted"/>
<evidence type="ECO:0000313" key="1">
    <source>
        <dbReference type="EMBL" id="PNM77268.1"/>
    </source>
</evidence>
<keyword evidence="2" id="KW-1185">Reference proteome</keyword>
<comment type="caution">
    <text evidence="1">The sequence shown here is derived from an EMBL/GenBank/DDBJ whole genome shotgun (WGS) entry which is preliminary data.</text>
</comment>
<evidence type="ECO:0000313" key="2">
    <source>
        <dbReference type="Proteomes" id="UP000054370"/>
    </source>
</evidence>
<sequence length="107" mass="11348">MPMTGLSKKTPVLVCGVGVDESLLPPHPAKASATHPVSSRIFICAPIDFIILHKANLVLSLKPSISSSILPNNTHMGNAINIFHIYLTMRSGGLILFAQLTASTLMG</sequence>
<name>A0ABX4X1F2_VIBVL</name>
<reference evidence="1" key="1">
    <citation type="submission" date="2017-12" db="EMBL/GenBank/DDBJ databases">
        <title>FDA dAtabase for Regulatory Grade micrObial Sequences (FDA-ARGOS): Supporting development and validation of Infectious Disease Dx tests.</title>
        <authorList>
            <person name="Hoffmann M."/>
            <person name="Allard M."/>
            <person name="Evans P."/>
            <person name="Brown E."/>
            <person name="Tallon L.J."/>
            <person name="Sadzewicz L."/>
            <person name="Sengamalay N."/>
            <person name="Ott S."/>
            <person name="Godinez A."/>
            <person name="Nagaraj S."/>
            <person name="Vavikolanu K."/>
            <person name="Aluvathingal J."/>
            <person name="Nadendla S."/>
            <person name="Hobson J."/>
            <person name="Sichtig H."/>
        </authorList>
    </citation>
    <scope>NUCLEOTIDE SEQUENCE [LARGE SCALE GENOMIC DNA]</scope>
    <source>
        <strain evidence="1">FDAARGOS_118</strain>
    </source>
</reference>